<evidence type="ECO:0000313" key="4">
    <source>
        <dbReference type="Proteomes" id="UP000195141"/>
    </source>
</evidence>
<dbReference type="RefSeq" id="WP_086350773.1">
    <property type="nucleotide sequence ID" value="NZ_CP147247.1"/>
</dbReference>
<protein>
    <recommendedName>
        <fullName evidence="1">Cupin type-2 domain-containing protein</fullName>
    </recommendedName>
</protein>
<evidence type="ECO:0000313" key="3">
    <source>
        <dbReference type="EMBL" id="WYJ91734.1"/>
    </source>
</evidence>
<reference evidence="2" key="1">
    <citation type="submission" date="2017-05" db="EMBL/GenBank/DDBJ databases">
        <title>The Genome Sequence of Enterococcus sp. 9E7_DIV0242.</title>
        <authorList>
            <consortium name="The Broad Institute Genomics Platform"/>
            <consortium name="The Broad Institute Genomic Center for Infectious Diseases"/>
            <person name="Earl A."/>
            <person name="Manson A."/>
            <person name="Schwartman J."/>
            <person name="Gilmore M."/>
            <person name="Abouelleil A."/>
            <person name="Cao P."/>
            <person name="Chapman S."/>
            <person name="Cusick C."/>
            <person name="Shea T."/>
            <person name="Young S."/>
            <person name="Neafsey D."/>
            <person name="Nusbaum C."/>
            <person name="Birren B."/>
        </authorList>
    </citation>
    <scope>NUCLEOTIDE SEQUENCE [LARGE SCALE GENOMIC DNA]</scope>
    <source>
        <strain evidence="2">9E7_DIV0242</strain>
    </source>
</reference>
<dbReference type="SUPFAM" id="SSF51182">
    <property type="entry name" value="RmlC-like cupins"/>
    <property type="match status" value="1"/>
</dbReference>
<evidence type="ECO:0000259" key="1">
    <source>
        <dbReference type="Pfam" id="PF07883"/>
    </source>
</evidence>
<accession>A0A242K209</accession>
<dbReference type="Gene3D" id="2.60.120.10">
    <property type="entry name" value="Jelly Rolls"/>
    <property type="match status" value="1"/>
</dbReference>
<evidence type="ECO:0000313" key="2">
    <source>
        <dbReference type="EMBL" id="OTP11697.1"/>
    </source>
</evidence>
<reference evidence="3" key="3">
    <citation type="submission" date="2024-03" db="EMBL/GenBank/DDBJ databases">
        <title>The Genome Sequence of Enterococcus sp. DIV0242b.</title>
        <authorList>
            <consortium name="The Broad Institute Genomics Platform"/>
            <consortium name="The Broad Institute Microbial Omics Core"/>
            <consortium name="The Broad Institute Genomic Center for Infectious Diseases"/>
            <person name="Earl A."/>
            <person name="Manson A."/>
            <person name="Gilmore M."/>
            <person name="Schwartman J."/>
            <person name="Shea T."/>
            <person name="Abouelleil A."/>
            <person name="Cao P."/>
            <person name="Chapman S."/>
            <person name="Cusick C."/>
            <person name="Young S."/>
            <person name="Neafsey D."/>
            <person name="Nusbaum C."/>
            <person name="Birren B."/>
        </authorList>
    </citation>
    <scope>NUCLEOTIDE SEQUENCE</scope>
    <source>
        <strain evidence="3">9E7_DIV0242</strain>
    </source>
</reference>
<name>A0A242K209_9ENTE</name>
<dbReference type="AlphaFoldDB" id="A0A242K209"/>
<dbReference type="OrthoDB" id="62429at2"/>
<dbReference type="CDD" id="cd02238">
    <property type="entry name" value="cupin_KdgF"/>
    <property type="match status" value="1"/>
</dbReference>
<dbReference type="Proteomes" id="UP000195141">
    <property type="component" value="Chromosome"/>
</dbReference>
<dbReference type="InterPro" id="IPR052535">
    <property type="entry name" value="Bacilysin_H2HPP_isomerase"/>
</dbReference>
<sequence>MINFDKELVFQSVDENTERSIVTYSESVMAVRVRFKQTTDSVTLHHHPEEQITHIVRGRFQFFEGEHSFLVQAGDTLRFEKNQPHGCIVLEPNSEVLDIFTPARKDFL</sequence>
<dbReference type="PANTHER" id="PTHR40112:SF1">
    <property type="entry name" value="H2HPP ISOMERASE"/>
    <property type="match status" value="1"/>
</dbReference>
<dbReference type="InterPro" id="IPR014710">
    <property type="entry name" value="RmlC-like_jellyroll"/>
</dbReference>
<dbReference type="EMBL" id="CP147247">
    <property type="protein sequence ID" value="WYJ91734.1"/>
    <property type="molecule type" value="Genomic_DNA"/>
</dbReference>
<proteinExistence type="predicted"/>
<organism evidence="2">
    <name type="scientific">Candidatus Enterococcus clewellii</name>
    <dbReference type="NCBI Taxonomy" id="1834193"/>
    <lineage>
        <taxon>Bacteria</taxon>
        <taxon>Bacillati</taxon>
        <taxon>Bacillota</taxon>
        <taxon>Bacilli</taxon>
        <taxon>Lactobacillales</taxon>
        <taxon>Enterococcaceae</taxon>
        <taxon>Enterococcus</taxon>
    </lineage>
</organism>
<dbReference type="InterPro" id="IPR013096">
    <property type="entry name" value="Cupin_2"/>
</dbReference>
<dbReference type="InterPro" id="IPR011051">
    <property type="entry name" value="RmlC_Cupin_sf"/>
</dbReference>
<gene>
    <name evidence="3" type="ORF">A5888_003502</name>
    <name evidence="2" type="ORF">A5888_003796</name>
</gene>
<dbReference type="Pfam" id="PF07883">
    <property type="entry name" value="Cupin_2"/>
    <property type="match status" value="1"/>
</dbReference>
<keyword evidence="4" id="KW-1185">Reference proteome</keyword>
<dbReference type="EMBL" id="NGMM01000007">
    <property type="protein sequence ID" value="OTP11697.1"/>
    <property type="molecule type" value="Genomic_DNA"/>
</dbReference>
<feature type="domain" description="Cupin type-2" evidence="1">
    <location>
        <begin position="33"/>
        <end position="89"/>
    </location>
</feature>
<dbReference type="PANTHER" id="PTHR40112">
    <property type="entry name" value="H2HPP ISOMERASE"/>
    <property type="match status" value="1"/>
</dbReference>
<reference evidence="3" key="2">
    <citation type="submission" date="2017-05" db="EMBL/GenBank/DDBJ databases">
        <authorList>
            <consortium name="The Broad Institute Genomics Platform"/>
            <consortium name="The Broad Institute Genomic Center for Infectious Diseases"/>
            <person name="Earl A."/>
            <person name="Manson A."/>
            <person name="Schwartman J."/>
            <person name="Gilmore M."/>
            <person name="Abouelleil A."/>
            <person name="Cao P."/>
            <person name="Chapman S."/>
            <person name="Cusick C."/>
            <person name="Shea T."/>
            <person name="Young S."/>
            <person name="Neafsey D."/>
            <person name="Nusbaum C."/>
            <person name="Birren B."/>
        </authorList>
    </citation>
    <scope>NUCLEOTIDE SEQUENCE</scope>
    <source>
        <strain evidence="3">9E7_DIV0242</strain>
    </source>
</reference>